<keyword evidence="6" id="KW-0479">Metal-binding</keyword>
<evidence type="ECO:0000259" key="16">
    <source>
        <dbReference type="Pfam" id="PF02887"/>
    </source>
</evidence>
<keyword evidence="11 14" id="KW-0324">Glycolysis</keyword>
<keyword evidence="18" id="KW-1185">Reference proteome</keyword>
<evidence type="ECO:0000256" key="5">
    <source>
        <dbReference type="ARBA" id="ARBA00022679"/>
    </source>
</evidence>
<comment type="caution">
    <text evidence="17">The sequence shown here is derived from an EMBL/GenBank/DDBJ whole genome shotgun (WGS) entry which is preliminary data.</text>
</comment>
<feature type="domain" description="Pyruvate kinase C-terminal" evidence="16">
    <location>
        <begin position="363"/>
        <end position="464"/>
    </location>
</feature>
<evidence type="ECO:0000313" key="17">
    <source>
        <dbReference type="EMBL" id="KAK9811282.1"/>
    </source>
</evidence>
<evidence type="ECO:0000256" key="8">
    <source>
        <dbReference type="ARBA" id="ARBA00022777"/>
    </source>
</evidence>
<dbReference type="Pfam" id="PF02887">
    <property type="entry name" value="PK_C"/>
    <property type="match status" value="2"/>
</dbReference>
<keyword evidence="5 14" id="KW-0808">Transferase</keyword>
<dbReference type="InterPro" id="IPR015806">
    <property type="entry name" value="Pyrv_Knase_insert_dom_sf"/>
</dbReference>
<dbReference type="GO" id="GO:0004743">
    <property type="term" value="F:pyruvate kinase activity"/>
    <property type="evidence" value="ECO:0007669"/>
    <property type="project" value="UniProtKB-EC"/>
</dbReference>
<dbReference type="InterPro" id="IPR011037">
    <property type="entry name" value="Pyrv_Knase-like_insert_dom_sf"/>
</dbReference>
<evidence type="ECO:0000256" key="1">
    <source>
        <dbReference type="ARBA" id="ARBA00001958"/>
    </source>
</evidence>
<dbReference type="EMBL" id="JALJOR010000009">
    <property type="protein sequence ID" value="KAK9811282.1"/>
    <property type="molecule type" value="Genomic_DNA"/>
</dbReference>
<accession>A0AAW1PS47</accession>
<evidence type="ECO:0000256" key="9">
    <source>
        <dbReference type="ARBA" id="ARBA00022840"/>
    </source>
</evidence>
<evidence type="ECO:0000256" key="6">
    <source>
        <dbReference type="ARBA" id="ARBA00022723"/>
    </source>
</evidence>
<dbReference type="EC" id="2.7.1.40" evidence="4 14"/>
<dbReference type="Gene3D" id="2.40.33.10">
    <property type="entry name" value="PK beta-barrel domain-like"/>
    <property type="match status" value="2"/>
</dbReference>
<dbReference type="GO" id="GO:0030955">
    <property type="term" value="F:potassium ion binding"/>
    <property type="evidence" value="ECO:0007669"/>
    <property type="project" value="InterPro"/>
</dbReference>
<dbReference type="InterPro" id="IPR001697">
    <property type="entry name" value="Pyr_Knase"/>
</dbReference>
<evidence type="ECO:0000259" key="15">
    <source>
        <dbReference type="Pfam" id="PF00224"/>
    </source>
</evidence>
<evidence type="ECO:0000256" key="11">
    <source>
        <dbReference type="ARBA" id="ARBA00023152"/>
    </source>
</evidence>
<dbReference type="InterPro" id="IPR015813">
    <property type="entry name" value="Pyrv/PenolPyrv_kinase-like_dom"/>
</dbReference>
<evidence type="ECO:0000256" key="14">
    <source>
        <dbReference type="RuleBase" id="RU000504"/>
    </source>
</evidence>
<evidence type="ECO:0000256" key="3">
    <source>
        <dbReference type="ARBA" id="ARBA00008663"/>
    </source>
</evidence>
<dbReference type="GO" id="GO:0000287">
    <property type="term" value="F:magnesium ion binding"/>
    <property type="evidence" value="ECO:0007669"/>
    <property type="project" value="InterPro"/>
</dbReference>
<evidence type="ECO:0000256" key="13">
    <source>
        <dbReference type="ARBA" id="ARBA00048152"/>
    </source>
</evidence>
<protein>
    <recommendedName>
        <fullName evidence="4 14">Pyruvate kinase</fullName>
        <ecNumber evidence="4 14">2.7.1.40</ecNumber>
    </recommendedName>
</protein>
<dbReference type="SUPFAM" id="SSF52935">
    <property type="entry name" value="PK C-terminal domain-like"/>
    <property type="match status" value="2"/>
</dbReference>
<keyword evidence="8 14" id="KW-0418">Kinase</keyword>
<proteinExistence type="inferred from homology"/>
<dbReference type="NCBIfam" id="TIGR01064">
    <property type="entry name" value="pyruv_kin"/>
    <property type="match status" value="1"/>
</dbReference>
<keyword evidence="12" id="KW-0670">Pyruvate</keyword>
<comment type="catalytic activity">
    <reaction evidence="13 14">
        <text>pyruvate + ATP = phosphoenolpyruvate + ADP + H(+)</text>
        <dbReference type="Rhea" id="RHEA:18157"/>
        <dbReference type="ChEBI" id="CHEBI:15361"/>
        <dbReference type="ChEBI" id="CHEBI:15378"/>
        <dbReference type="ChEBI" id="CHEBI:30616"/>
        <dbReference type="ChEBI" id="CHEBI:58702"/>
        <dbReference type="ChEBI" id="CHEBI:456216"/>
        <dbReference type="EC" id="2.7.1.40"/>
    </reaction>
</comment>
<evidence type="ECO:0000313" key="18">
    <source>
        <dbReference type="Proteomes" id="UP001489004"/>
    </source>
</evidence>
<evidence type="ECO:0000256" key="10">
    <source>
        <dbReference type="ARBA" id="ARBA00022842"/>
    </source>
</evidence>
<dbReference type="SUPFAM" id="SSF51621">
    <property type="entry name" value="Phosphoenolpyruvate/pyruvate domain"/>
    <property type="match status" value="2"/>
</dbReference>
<dbReference type="InterPro" id="IPR040442">
    <property type="entry name" value="Pyrv_kinase-like_dom_sf"/>
</dbReference>
<keyword evidence="7" id="KW-0547">Nucleotide-binding</keyword>
<gene>
    <name evidence="17" type="ORF">WJX72_001077</name>
</gene>
<dbReference type="Pfam" id="PF00224">
    <property type="entry name" value="PK"/>
    <property type="match status" value="2"/>
</dbReference>
<reference evidence="17 18" key="1">
    <citation type="journal article" date="2024" name="Nat. Commun.">
        <title>Phylogenomics reveals the evolutionary origins of lichenization in chlorophyte algae.</title>
        <authorList>
            <person name="Puginier C."/>
            <person name="Libourel C."/>
            <person name="Otte J."/>
            <person name="Skaloud P."/>
            <person name="Haon M."/>
            <person name="Grisel S."/>
            <person name="Petersen M."/>
            <person name="Berrin J.G."/>
            <person name="Delaux P.M."/>
            <person name="Dal Grande F."/>
            <person name="Keller J."/>
        </authorList>
    </citation>
    <scope>NUCLEOTIDE SEQUENCE [LARGE SCALE GENOMIC DNA]</scope>
    <source>
        <strain evidence="17 18">SAG 2043</strain>
    </source>
</reference>
<evidence type="ECO:0000256" key="12">
    <source>
        <dbReference type="ARBA" id="ARBA00023317"/>
    </source>
</evidence>
<dbReference type="PRINTS" id="PR01050">
    <property type="entry name" value="PYRUVTKNASE"/>
</dbReference>
<dbReference type="PANTHER" id="PTHR11817">
    <property type="entry name" value="PYRUVATE KINASE"/>
    <property type="match status" value="1"/>
</dbReference>
<dbReference type="GO" id="GO:0016301">
    <property type="term" value="F:kinase activity"/>
    <property type="evidence" value="ECO:0007669"/>
    <property type="project" value="UniProtKB-KW"/>
</dbReference>
<evidence type="ECO:0000256" key="2">
    <source>
        <dbReference type="ARBA" id="ARBA00004997"/>
    </source>
</evidence>
<feature type="domain" description="Pyruvate kinase barrel" evidence="15">
    <location>
        <begin position="520"/>
        <end position="852"/>
    </location>
</feature>
<evidence type="ECO:0000256" key="7">
    <source>
        <dbReference type="ARBA" id="ARBA00022741"/>
    </source>
</evidence>
<dbReference type="AlphaFoldDB" id="A0AAW1PS47"/>
<comment type="pathway">
    <text evidence="2 14">Carbohydrate degradation; glycolysis; pyruvate from D-glyceraldehyde 3-phosphate: step 5/5.</text>
</comment>
<name>A0AAW1PS47_9CHLO</name>
<dbReference type="InterPro" id="IPR036918">
    <property type="entry name" value="Pyrv_Knase_C_sf"/>
</dbReference>
<dbReference type="GO" id="GO:0005524">
    <property type="term" value="F:ATP binding"/>
    <property type="evidence" value="ECO:0007669"/>
    <property type="project" value="UniProtKB-KW"/>
</dbReference>
<dbReference type="Proteomes" id="UP001489004">
    <property type="component" value="Unassembled WGS sequence"/>
</dbReference>
<feature type="domain" description="Pyruvate kinase barrel" evidence="15">
    <location>
        <begin position="1"/>
        <end position="328"/>
    </location>
</feature>
<evidence type="ECO:0000256" key="4">
    <source>
        <dbReference type="ARBA" id="ARBA00012142"/>
    </source>
</evidence>
<feature type="domain" description="Pyruvate kinase C-terminal" evidence="16">
    <location>
        <begin position="904"/>
        <end position="1004"/>
    </location>
</feature>
<dbReference type="Gene3D" id="3.20.20.60">
    <property type="entry name" value="Phosphoenolpyruvate-binding domains"/>
    <property type="match status" value="2"/>
</dbReference>
<sequence length="1020" mass="106602">MGPSSWSDEAIEKLIDAGMSVACLNFSSGTYTEHVQVLHRVREAEAITGSAVAVCMDTRGPNLCTGALSGHQRLNLKVGQEVAVIAEADFGSFEGSQDPRTGDARFAIQFEGLCELLKPGSSILISRGRIALSVTHITNSKELKAVVNRADTPLGEHQQVLLPGATLSCPVLSDRGLKDLKEFACKHQLDYVAASYIQAAEDVRYVRRMLVEYGGPRIQVIAKIENETGLRNINEILKETDGVWLSRDTLALEMLPCKLALAQKLVTAKAAAAGKFAIVAGGMVASMVDAAHPTCAEMADMANAVYDGVDAIMLGRTTAVGKHPTAAVAAVSAALCTAEAGVDAKQMQSFVRKLTIGPITDMEAVVSGAVTTASNTRAGLVVVVSQTDDVARLVAKYKLGVPVLVVTDSPQVVHHCNGVYALFPFQVGKLPMGLTVELDMVLGRALQYAVERKLCAASAPVVLLTDYFDPLLLSLPVVAMRVAPGLPAMVESSMQPSPFRWPQTTAISLSNTLSSDLPARKTKIACIMAHPPASDETLSQLLAAGMDVACFALARADVPSLQKAIQNFYTVRTEANSSAASLLDTVGPHIRSAMLKGGYPLTLAAGDEVSVVAVGPSSSSWEGGRDEASKEVRIGCSYVQLCSHVAPGKHITISDGSGAIWLEVVRVVNETVVLAKVVRGGVLGQCQRMSLPGLKPALPLFSDADGAAMRALACAGGMDFVAVGNLRTPADVQQVRQLLDAAGGQLVQIVAKIDNRDAVEHVEDILPAVAGILISRSDLALELPLEAVTLAQKMLTAKAAIAGRFAIVSGAVMNALGDSHAASRQREAEMSDLANAVFDGADCLVLGSDAAPASHHTPATSACTPAAISGVVDLLRAAESASCLVSTATCILERQPHHRVPAAEMVAQSVPAACRNSSVAYIVTVSSTGSTANLVAKYRPGVPQIVVSASGPTCRRAAAVFGQLTCRVETLAVELPALLQSAQRVAKAAGLLYEEGHVLAIVGETGVDADACIPVMRIIS</sequence>
<comment type="cofactor">
    <cofactor evidence="1">
        <name>K(+)</name>
        <dbReference type="ChEBI" id="CHEBI:29103"/>
    </cofactor>
</comment>
<comment type="similarity">
    <text evidence="3 14">Belongs to the pyruvate kinase family.</text>
</comment>
<keyword evidence="10 14" id="KW-0460">Magnesium</keyword>
<keyword evidence="9" id="KW-0067">ATP-binding</keyword>
<dbReference type="Gene3D" id="3.40.1380.20">
    <property type="entry name" value="Pyruvate kinase, C-terminal domain"/>
    <property type="match status" value="2"/>
</dbReference>
<organism evidence="17 18">
    <name type="scientific">[Myrmecia] bisecta</name>
    <dbReference type="NCBI Taxonomy" id="41462"/>
    <lineage>
        <taxon>Eukaryota</taxon>
        <taxon>Viridiplantae</taxon>
        <taxon>Chlorophyta</taxon>
        <taxon>core chlorophytes</taxon>
        <taxon>Trebouxiophyceae</taxon>
        <taxon>Trebouxiales</taxon>
        <taxon>Trebouxiaceae</taxon>
        <taxon>Myrmecia</taxon>
    </lineage>
</organism>
<dbReference type="SUPFAM" id="SSF50800">
    <property type="entry name" value="PK beta-barrel domain-like"/>
    <property type="match status" value="2"/>
</dbReference>
<dbReference type="InterPro" id="IPR015793">
    <property type="entry name" value="Pyrv_Knase_brl"/>
</dbReference>
<dbReference type="InterPro" id="IPR015795">
    <property type="entry name" value="Pyrv_Knase_C"/>
</dbReference>